<keyword evidence="6" id="KW-0946">Virion</keyword>
<dbReference type="Pfam" id="PF12236">
    <property type="entry name" value="Head-tail_con"/>
    <property type="match status" value="1"/>
</dbReference>
<evidence type="ECO:0000256" key="10">
    <source>
        <dbReference type="ARBA" id="ARBA00023296"/>
    </source>
</evidence>
<evidence type="ECO:0000256" key="6">
    <source>
        <dbReference type="ARBA" id="ARBA00022844"/>
    </source>
</evidence>
<dbReference type="GO" id="GO:0044423">
    <property type="term" value="C:virion component"/>
    <property type="evidence" value="ECO:0007669"/>
    <property type="project" value="UniProtKB-KW"/>
</dbReference>
<proteinExistence type="predicted"/>
<dbReference type="GO" id="GO:0099002">
    <property type="term" value="P:symbiont genome ejection through host cell envelope, short tail mechanism"/>
    <property type="evidence" value="ECO:0007669"/>
    <property type="project" value="UniProtKB-KW"/>
</dbReference>
<comment type="subcellular location">
    <subcellularLocation>
        <location evidence="2">Virion</location>
    </subcellularLocation>
</comment>
<sequence length="543" mass="60594">MPHWMELSTYLLPRNGRYYPQDRDRGIRKHNAIYDSTGTRALKTLAAGLMSGVTSPARPWFRLGVEDLDLMKSQPVKVWLDAVRSKMLLIFAKSNTYLTLHSIYEDLGCFGTSAAIVMDDYDSVLHHYHSPNGEYCLGTDYRGNVNALTREFQKTVGELVGEFGYDNCSLTVRNLYDRASYDQWVSVVHVVEPREIRDLSKLDAANKRYASCYFELGRDRADQYLRESGTDRFRVLAPRWQKLSGDVYGMSPGMEALGDVKQLQHEQLRKANAIDFQTKPPLQVPTSMKNRAIDQLPGGITYVDATNATQQIRTAFDVNLNLSYLLQDIQDVRGRINSAFYADLFLMISQQPADGSMTATEVAERHEEKLLILGPVLERLHNELLSPLIEMTFDRMVQADMLPPPPPELQGVDLQVEFVSTLAQAQRAIATNGLDRFVGNLGAVAQFKPDVLDKFDADKWADVYSDALGIDPELIIGNDKVAIVRDQRAKAQQQAAAAEQGNVMADTAQKMGGAMKSMNMQPQDLMNQFAGYGSADAGNGVGV</sequence>
<reference evidence="11" key="1">
    <citation type="submission" date="2020-05" db="EMBL/GenBank/DDBJ databases">
        <authorList>
            <person name="Chiriac C."/>
            <person name="Salcher M."/>
            <person name="Ghai R."/>
            <person name="Kavagutti S V."/>
        </authorList>
    </citation>
    <scope>NUCLEOTIDE SEQUENCE</scope>
</reference>
<keyword evidence="5" id="KW-1188">Viral release from host cell</keyword>
<keyword evidence="3" id="KW-1244">Viral short tail ejection system</keyword>
<evidence type="ECO:0000256" key="8">
    <source>
        <dbReference type="ARBA" id="ARBA00023009"/>
    </source>
</evidence>
<protein>
    <submittedName>
        <fullName evidence="11">Head-to-tail connector protein, podovirus-type</fullName>
    </submittedName>
</protein>
<keyword evidence="9" id="KW-0231">Viral genome packaging</keyword>
<accession>A0A6J7WBM2</accession>
<evidence type="ECO:0000256" key="4">
    <source>
        <dbReference type="ARBA" id="ARBA00022595"/>
    </source>
</evidence>
<dbReference type="EMBL" id="LR798200">
    <property type="protein sequence ID" value="CAB5162336.1"/>
    <property type="molecule type" value="Genomic_DNA"/>
</dbReference>
<organism evidence="11">
    <name type="scientific">uncultured Caudovirales phage</name>
    <dbReference type="NCBI Taxonomy" id="2100421"/>
    <lineage>
        <taxon>Viruses</taxon>
        <taxon>Duplodnaviria</taxon>
        <taxon>Heunggongvirae</taxon>
        <taxon>Uroviricota</taxon>
        <taxon>Caudoviricetes</taxon>
        <taxon>Peduoviridae</taxon>
        <taxon>Maltschvirus</taxon>
        <taxon>Maltschvirus maltsch</taxon>
    </lineage>
</organism>
<comment type="function">
    <text evidence="1">Forms the portal vertex of the capsid. This portal plays critical roles in head assembly, genome packaging, neck/tail attachment, and genome ejection. The portal protein multimerizes as a single ring-shaped homododecamer arranged around a central channel.</text>
</comment>
<evidence type="ECO:0000256" key="2">
    <source>
        <dbReference type="ARBA" id="ARBA00004328"/>
    </source>
</evidence>
<evidence type="ECO:0000256" key="3">
    <source>
        <dbReference type="ARBA" id="ARBA00022470"/>
    </source>
</evidence>
<evidence type="ECO:0000256" key="7">
    <source>
        <dbReference type="ARBA" id="ARBA00022950"/>
    </source>
</evidence>
<gene>
    <name evidence="11" type="ORF">UFOVP152_21</name>
</gene>
<evidence type="ECO:0000256" key="5">
    <source>
        <dbReference type="ARBA" id="ARBA00022612"/>
    </source>
</evidence>
<keyword evidence="10" id="KW-1160">Virus entry into host cell</keyword>
<evidence type="ECO:0000256" key="1">
    <source>
        <dbReference type="ARBA" id="ARBA00003421"/>
    </source>
</evidence>
<dbReference type="InterPro" id="IPR020991">
    <property type="entry name" value="Connector_podovirus"/>
</dbReference>
<keyword evidence="4" id="KW-1162">Viral penetration into host cytoplasm</keyword>
<keyword evidence="7" id="KW-0118">Viral capsid assembly</keyword>
<name>A0A6J7WBM2_9CAUD</name>
<evidence type="ECO:0000313" key="11">
    <source>
        <dbReference type="EMBL" id="CAB5162336.1"/>
    </source>
</evidence>
<evidence type="ECO:0000256" key="9">
    <source>
        <dbReference type="ARBA" id="ARBA00023219"/>
    </source>
</evidence>
<keyword evidence="8" id="KW-1171">Viral genome ejection through host cell envelope</keyword>